<dbReference type="Pfam" id="PF10551">
    <property type="entry name" value="MULE"/>
    <property type="match status" value="1"/>
</dbReference>
<dbReference type="Proteomes" id="UP000250043">
    <property type="component" value="Unassembled WGS sequence"/>
</dbReference>
<proteinExistence type="predicted"/>
<protein>
    <recommendedName>
        <fullName evidence="2">MULE transposase domain-containing protein</fullName>
    </recommendedName>
</protein>
<evidence type="ECO:0000313" key="3">
    <source>
        <dbReference type="EMBL" id="OCH83846.1"/>
    </source>
</evidence>
<feature type="region of interest" description="Disordered" evidence="1">
    <location>
        <begin position="1"/>
        <end position="25"/>
    </location>
</feature>
<dbReference type="AlphaFoldDB" id="A0A8E2DEF1"/>
<dbReference type="InterPro" id="IPR018289">
    <property type="entry name" value="MULE_transposase_dom"/>
</dbReference>
<feature type="region of interest" description="Disordered" evidence="1">
    <location>
        <begin position="788"/>
        <end position="810"/>
    </location>
</feature>
<feature type="domain" description="MULE transposase" evidence="2">
    <location>
        <begin position="238"/>
        <end position="316"/>
    </location>
</feature>
<dbReference type="EMBL" id="KV722792">
    <property type="protein sequence ID" value="OCH83846.1"/>
    <property type="molecule type" value="Genomic_DNA"/>
</dbReference>
<gene>
    <name evidence="3" type="ORF">OBBRIDRAFT_815687</name>
</gene>
<organism evidence="3 4">
    <name type="scientific">Obba rivulosa</name>
    <dbReference type="NCBI Taxonomy" id="1052685"/>
    <lineage>
        <taxon>Eukaryota</taxon>
        <taxon>Fungi</taxon>
        <taxon>Dikarya</taxon>
        <taxon>Basidiomycota</taxon>
        <taxon>Agaricomycotina</taxon>
        <taxon>Agaricomycetes</taxon>
        <taxon>Polyporales</taxon>
        <taxon>Gelatoporiaceae</taxon>
        <taxon>Obba</taxon>
    </lineage>
</organism>
<accession>A0A8E2DEF1</accession>
<name>A0A8E2DEF1_9APHY</name>
<sequence>MPQAPRGALHALKRKKATQKANKGDLATQYRECMDKANERRRAKKRTFADAIDEIDDEQIKVMSFADFIYAAMEGMVKPFKITARVDIATHTKRHRARTRDTVYSFSCAQSQGCEHPEKRAREKPHDTRRIDRFPCDGWLHIALWREIIREELKGAATMDVVLLYRSKAVYYYWHIVSQEHWKLAKDPLESACMFIQSNQDTHHVALLNVTSKPGIEVVAFQVMDFMAEWAKNTQELAMDSTWNTNRGNFELFAAVANTKGSGIPLAYVLMHTDSNKTAPGAKEAFTLSDKDWSEINAMKAVWPEAKHQLCFWHALRAVKQRLVKNKDTPAPYDPAAVKTEFSYIKLDFVPAAQQMSRRIPKPPNKPLPCIRLLLNGRPPVLTQSIPKIVLSRAAIEQALTPRPPPTDMPPTELFDIESAEGHGMCPCIVAQDVDDECNRDEVIRAGDTGVEDDENMEGWDDVEWLDNENDLHYLVDKFIWDNTNVDEHIPTTEAEKGQKPDKADYVFCPSAHRMSILRLFAKHASQHSLLPERHGQRRTSDKIRRDAVEEMYRHCEANLCEDRWVLWARSAYDASIPCKRTTMMVEALWCNLKRLVLHLYNRPPVDLAVHVIITKSIPPYRLTLAQLLQTTRKGRTQLLTHMQEAFKHSWERLAKVPIKGSYDTKLENWTCDYGAQKYNSYLLCKHLVQAAGTIPSTWWPMATRYHIRPFYTVPIDGTVAAPPEVTTKHAWLTRMSTYANPAPHVQPPMSTQITPDTEFLAETSVVLDLTSLEDDDDRQSSLLVIESSPSKAPPTGRDGLMRSRSGGGARFELEDQQNVELNELIRLLRRAADISSEQ</sequence>
<reference evidence="3 4" key="1">
    <citation type="submission" date="2016-07" db="EMBL/GenBank/DDBJ databases">
        <title>Draft genome of the white-rot fungus Obba rivulosa 3A-2.</title>
        <authorList>
            <consortium name="DOE Joint Genome Institute"/>
            <person name="Miettinen O."/>
            <person name="Riley R."/>
            <person name="Acob R."/>
            <person name="Barry K."/>
            <person name="Cullen D."/>
            <person name="De Vries R."/>
            <person name="Hainaut M."/>
            <person name="Hatakka A."/>
            <person name="Henrissat B."/>
            <person name="Hilden K."/>
            <person name="Kuo R."/>
            <person name="Labutti K."/>
            <person name="Lipzen A."/>
            <person name="Makela M.R."/>
            <person name="Sandor L."/>
            <person name="Spatafora J.W."/>
            <person name="Grigoriev I.V."/>
            <person name="Hibbett D.S."/>
        </authorList>
    </citation>
    <scope>NUCLEOTIDE SEQUENCE [LARGE SCALE GENOMIC DNA]</scope>
    <source>
        <strain evidence="3 4">3A-2</strain>
    </source>
</reference>
<dbReference type="OrthoDB" id="2437251at2759"/>
<evidence type="ECO:0000256" key="1">
    <source>
        <dbReference type="SAM" id="MobiDB-lite"/>
    </source>
</evidence>
<keyword evidence="4" id="KW-1185">Reference proteome</keyword>
<evidence type="ECO:0000313" key="4">
    <source>
        <dbReference type="Proteomes" id="UP000250043"/>
    </source>
</evidence>
<evidence type="ECO:0000259" key="2">
    <source>
        <dbReference type="Pfam" id="PF10551"/>
    </source>
</evidence>